<keyword evidence="1" id="KW-0479">Metal-binding</keyword>
<dbReference type="Gene3D" id="1.20.140.30">
    <property type="entry name" value="MOB kinase activator"/>
    <property type="match status" value="1"/>
</dbReference>
<accession>R4UMU4</accession>
<dbReference type="Pfam" id="PF03637">
    <property type="entry name" value="Mob1_phocein"/>
    <property type="match status" value="1"/>
</dbReference>
<evidence type="ECO:0000256" key="1">
    <source>
        <dbReference type="PIRSR" id="PIRSR605301-1"/>
    </source>
</evidence>
<dbReference type="InterPro" id="IPR005301">
    <property type="entry name" value="MOB_kinase_act_fam"/>
</dbReference>
<sequence length="260" mass="30968">MIGNQKINFRRGRSLKRAIQTTDSTKLVDNIPQNLKINEISPLDLLKGKMLDFDLNFFATCPAHFTYKKWLIFNAEDFLYEMEKVFNICSLFCTDETCPIFTCGYECRFTWKDDFFEQYFSVPVYFSMLRIWSRTQLSSPKLFDNGKEELNIDAIEVLGTIFRRLIRLLGHIFICHTRIITQIHRFERVLNTILVRFTMFAIQQSLVLPVHITFLRPIYDKIGVHLKWDSHLKYSKSFALTDRMRFGKDFPNFLFFMNKL</sequence>
<evidence type="ECO:0000313" key="2">
    <source>
        <dbReference type="EMBL" id="AGM32425.1"/>
    </source>
</evidence>
<feature type="binding site" evidence="1">
    <location>
        <position position="171"/>
    </location>
    <ligand>
        <name>Zn(2+)</name>
        <dbReference type="ChEBI" id="CHEBI:29105"/>
    </ligand>
</feature>
<dbReference type="PANTHER" id="PTHR22599">
    <property type="entry name" value="MPS ONE BINDER KINASE ACTIVATOR-LIKE MOB"/>
    <property type="match status" value="1"/>
</dbReference>
<dbReference type="EMBL" id="KC571926">
    <property type="protein sequence ID" value="AGM32425.1"/>
    <property type="molecule type" value="mRNA"/>
</dbReference>
<dbReference type="AlphaFoldDB" id="R4UMU4"/>
<keyword evidence="1" id="KW-0862">Zinc</keyword>
<proteinExistence type="evidence at transcript level"/>
<feature type="binding site" evidence="1">
    <location>
        <position position="176"/>
    </location>
    <ligand>
        <name>Zn(2+)</name>
        <dbReference type="ChEBI" id="CHEBI:29105"/>
    </ligand>
</feature>
<protein>
    <submittedName>
        <fullName evidence="2">Mob1/phocein family protein</fullName>
    </submittedName>
</protein>
<dbReference type="SMART" id="SM01388">
    <property type="entry name" value="Mob1_phocein"/>
    <property type="match status" value="1"/>
</dbReference>
<dbReference type="InterPro" id="IPR036703">
    <property type="entry name" value="MOB_kinase_act_sf"/>
</dbReference>
<feature type="binding site" evidence="1">
    <location>
        <position position="93"/>
    </location>
    <ligand>
        <name>Zn(2+)</name>
        <dbReference type="ChEBI" id="CHEBI:29105"/>
    </ligand>
</feature>
<feature type="binding site" evidence="1">
    <location>
        <position position="98"/>
    </location>
    <ligand>
        <name>Zn(2+)</name>
        <dbReference type="ChEBI" id="CHEBI:29105"/>
    </ligand>
</feature>
<name>R4UMU4_COPFO</name>
<dbReference type="SUPFAM" id="SSF101152">
    <property type="entry name" value="Mob1/phocein"/>
    <property type="match status" value="1"/>
</dbReference>
<reference evidence="2" key="1">
    <citation type="submission" date="2013-02" db="EMBL/GenBank/DDBJ databases">
        <title>Immune-Related transcriptome of Coptotermes formosanus Shiraki workers: the defense mechanism.</title>
        <authorList>
            <person name="Hussain A."/>
            <person name="Li Y.F."/>
            <person name="Cheng Y."/>
            <person name="Liu Y."/>
            <person name="Chen C.C."/>
            <person name="Wen S.Y."/>
        </authorList>
    </citation>
    <scope>NUCLEOTIDE SEQUENCE</scope>
</reference>
<organism evidence="2">
    <name type="scientific">Coptotermes formosanus</name>
    <name type="common">Formosan subterranean termite</name>
    <dbReference type="NCBI Taxonomy" id="36987"/>
    <lineage>
        <taxon>Eukaryota</taxon>
        <taxon>Metazoa</taxon>
        <taxon>Ecdysozoa</taxon>
        <taxon>Arthropoda</taxon>
        <taxon>Hexapoda</taxon>
        <taxon>Insecta</taxon>
        <taxon>Pterygota</taxon>
        <taxon>Neoptera</taxon>
        <taxon>Polyneoptera</taxon>
        <taxon>Dictyoptera</taxon>
        <taxon>Blattodea</taxon>
        <taxon>Blattoidea</taxon>
        <taxon>Termitoidae</taxon>
        <taxon>Rhinotermitidae</taxon>
        <taxon>Coptotermes</taxon>
    </lineage>
</organism>